<keyword evidence="5" id="KW-1185">Reference proteome</keyword>
<reference evidence="4 5" key="1">
    <citation type="journal article" date="2021" name="BMC Genomics">
        <title>Datura genome reveals duplications of psychoactive alkaloid biosynthetic genes and high mutation rate following tissue culture.</title>
        <authorList>
            <person name="Rajewski A."/>
            <person name="Carter-House D."/>
            <person name="Stajich J."/>
            <person name="Litt A."/>
        </authorList>
    </citation>
    <scope>NUCLEOTIDE SEQUENCE [LARGE SCALE GENOMIC DNA]</scope>
    <source>
        <strain evidence="4">AR-01</strain>
    </source>
</reference>
<sequence>MERHLFPGKKFGTEEFNILPRAFCTQRQMKEACAVFNKLRSRFPLDTKTMNILLLGFKESGDITAVEVNCLLTLETMTTLIHGAGIARNITNAKELFNEIFKRNLQPDTGAYNALLSSLIKSRDVKSAAVLMDEMEEKSIKFDHLTYHTMFWGLIRSNDVDSVIDLYKRMVDNKFLPKARVVVMLMKFFCENHRLDLGLSVWNYLMDKGHCPHCHSLEILVRGLCSPGRVEEAFECSEEMLKRGRHMSEFVFQMLKRSLLQLGEEEKLQKLFQMTKRLKMI</sequence>
<comment type="similarity">
    <text evidence="1">Belongs to the PPR family. P subfamily.</text>
</comment>
<feature type="repeat" description="PPR" evidence="3">
    <location>
        <begin position="143"/>
        <end position="177"/>
    </location>
</feature>
<evidence type="ECO:0000256" key="1">
    <source>
        <dbReference type="ARBA" id="ARBA00007626"/>
    </source>
</evidence>
<keyword evidence="2" id="KW-0677">Repeat</keyword>
<dbReference type="NCBIfam" id="TIGR00756">
    <property type="entry name" value="PPR"/>
    <property type="match status" value="3"/>
</dbReference>
<accession>A0ABS8SG02</accession>
<name>A0ABS8SG02_DATST</name>
<dbReference type="Pfam" id="PF13041">
    <property type="entry name" value="PPR_2"/>
    <property type="match status" value="1"/>
</dbReference>
<organism evidence="4 5">
    <name type="scientific">Datura stramonium</name>
    <name type="common">Jimsonweed</name>
    <name type="synonym">Common thornapple</name>
    <dbReference type="NCBI Taxonomy" id="4076"/>
    <lineage>
        <taxon>Eukaryota</taxon>
        <taxon>Viridiplantae</taxon>
        <taxon>Streptophyta</taxon>
        <taxon>Embryophyta</taxon>
        <taxon>Tracheophyta</taxon>
        <taxon>Spermatophyta</taxon>
        <taxon>Magnoliopsida</taxon>
        <taxon>eudicotyledons</taxon>
        <taxon>Gunneridae</taxon>
        <taxon>Pentapetalae</taxon>
        <taxon>asterids</taxon>
        <taxon>lamiids</taxon>
        <taxon>Solanales</taxon>
        <taxon>Solanaceae</taxon>
        <taxon>Solanoideae</taxon>
        <taxon>Datureae</taxon>
        <taxon>Datura</taxon>
    </lineage>
</organism>
<feature type="repeat" description="PPR" evidence="3">
    <location>
        <begin position="213"/>
        <end position="247"/>
    </location>
</feature>
<gene>
    <name evidence="4" type="ORF">HAX54_036419</name>
</gene>
<dbReference type="InterPro" id="IPR011990">
    <property type="entry name" value="TPR-like_helical_dom_sf"/>
</dbReference>
<proteinExistence type="inferred from homology"/>
<dbReference type="Gene3D" id="1.25.40.10">
    <property type="entry name" value="Tetratricopeptide repeat domain"/>
    <property type="match status" value="3"/>
</dbReference>
<evidence type="ECO:0008006" key="6">
    <source>
        <dbReference type="Google" id="ProtNLM"/>
    </source>
</evidence>
<dbReference type="PANTHER" id="PTHR47934">
    <property type="entry name" value="PENTATRICOPEPTIDE REPEAT-CONTAINING PROTEIN PET309, MITOCHONDRIAL"/>
    <property type="match status" value="1"/>
</dbReference>
<evidence type="ECO:0000313" key="5">
    <source>
        <dbReference type="Proteomes" id="UP000823775"/>
    </source>
</evidence>
<dbReference type="PANTHER" id="PTHR47934:SF6">
    <property type="entry name" value="MITOCHONDRIAL GROUP I INTRON SPLICING FACTOR CCM1-RELATED"/>
    <property type="match status" value="1"/>
</dbReference>
<dbReference type="Pfam" id="PF01535">
    <property type="entry name" value="PPR"/>
    <property type="match status" value="2"/>
</dbReference>
<dbReference type="Proteomes" id="UP000823775">
    <property type="component" value="Unassembled WGS sequence"/>
</dbReference>
<dbReference type="InterPro" id="IPR051114">
    <property type="entry name" value="Mito_RNA_Proc_CCM1"/>
</dbReference>
<feature type="repeat" description="PPR" evidence="3">
    <location>
        <begin position="108"/>
        <end position="142"/>
    </location>
</feature>
<evidence type="ECO:0000256" key="3">
    <source>
        <dbReference type="PROSITE-ProRule" id="PRU00708"/>
    </source>
</evidence>
<evidence type="ECO:0000256" key="2">
    <source>
        <dbReference type="ARBA" id="ARBA00022737"/>
    </source>
</evidence>
<comment type="caution">
    <text evidence="4">The sequence shown here is derived from an EMBL/GenBank/DDBJ whole genome shotgun (WGS) entry which is preliminary data.</text>
</comment>
<dbReference type="InterPro" id="IPR002885">
    <property type="entry name" value="PPR_rpt"/>
</dbReference>
<evidence type="ECO:0000313" key="4">
    <source>
        <dbReference type="EMBL" id="MCD7457838.1"/>
    </source>
</evidence>
<protein>
    <recommendedName>
        <fullName evidence="6">Pentatricopeptide repeat-containing protein</fullName>
    </recommendedName>
</protein>
<dbReference type="PROSITE" id="PS51375">
    <property type="entry name" value="PPR"/>
    <property type="match status" value="3"/>
</dbReference>
<dbReference type="EMBL" id="JACEIK010000483">
    <property type="protein sequence ID" value="MCD7457838.1"/>
    <property type="molecule type" value="Genomic_DNA"/>
</dbReference>